<dbReference type="EMBL" id="FWFK01000008">
    <property type="protein sequence ID" value="SLN70977.1"/>
    <property type="molecule type" value="Genomic_DNA"/>
</dbReference>
<dbReference type="PANTHER" id="PTHR43709">
    <property type="entry name" value="ACONITATE ISOMERASE-RELATED"/>
    <property type="match status" value="1"/>
</dbReference>
<dbReference type="Gene3D" id="3.10.310.10">
    <property type="entry name" value="Diaminopimelate Epimerase, Chain A, domain 1"/>
    <property type="match status" value="2"/>
</dbReference>
<dbReference type="EC" id="5.3.2.8" evidence="3"/>
<proteinExistence type="inferred from homology"/>
<sequence length="348" mass="35916">MSDGIPCIWMRGGSSKGGYFLASDLPADPATRDPLLLRIMGSPDPRQIDGMGGASPLTSKVGVVSPSPNEEADVDYLFLQVFVDEARVSDAQPCGNILAGIGPFAIERGLVAAEAAETKVRIRQINTGQIATARFPTVAGRMSYEGAASIDGVPGTSVPIRLMTPAAPGRCAATFPTGEAIEEIEGIACTLVDAGMPAVLMCSDAFGLTGDEAPEEMEANEALCAHVEKIRLAAGRRMGLGDVSEASVPKMCLLSPPSTGGRIATRCFIPRAVHRGLGVLCAVSIAAGALRPGTTAAEVADAVEDDDYVLEHPGGTLSLALERNAEGGIAAAGSVRTARKLMEGRVFP</sequence>
<evidence type="ECO:0000256" key="1">
    <source>
        <dbReference type="ARBA" id="ARBA00007673"/>
    </source>
</evidence>
<gene>
    <name evidence="3" type="primary">galD</name>
    <name evidence="3" type="ORF">ROJ8625_03691</name>
</gene>
<protein>
    <submittedName>
        <fullName evidence="3">4-oxalomesaconate tautomerase</fullName>
        <ecNumber evidence="3">5.3.2.8</ecNumber>
    </submittedName>
</protein>
<organism evidence="3 4">
    <name type="scientific">Roseivivax jejudonensis</name>
    <dbReference type="NCBI Taxonomy" id="1529041"/>
    <lineage>
        <taxon>Bacteria</taxon>
        <taxon>Pseudomonadati</taxon>
        <taxon>Pseudomonadota</taxon>
        <taxon>Alphaproteobacteria</taxon>
        <taxon>Rhodobacterales</taxon>
        <taxon>Roseobacteraceae</taxon>
        <taxon>Roseivivax</taxon>
    </lineage>
</organism>
<reference evidence="3 4" key="1">
    <citation type="submission" date="2017-03" db="EMBL/GenBank/DDBJ databases">
        <authorList>
            <person name="Afonso C.L."/>
            <person name="Miller P.J."/>
            <person name="Scott M.A."/>
            <person name="Spackman E."/>
            <person name="Goraichik I."/>
            <person name="Dimitrov K.M."/>
            <person name="Suarez D.L."/>
            <person name="Swayne D.E."/>
        </authorList>
    </citation>
    <scope>NUCLEOTIDE SEQUENCE [LARGE SCALE GENOMIC DNA]</scope>
    <source>
        <strain evidence="3 4">CECT 8625</strain>
    </source>
</reference>
<dbReference type="AlphaFoldDB" id="A0A1X7A592"/>
<dbReference type="Pfam" id="PF04303">
    <property type="entry name" value="PrpF"/>
    <property type="match status" value="1"/>
</dbReference>
<evidence type="ECO:0000313" key="4">
    <source>
        <dbReference type="Proteomes" id="UP000193570"/>
    </source>
</evidence>
<dbReference type="InterPro" id="IPR007400">
    <property type="entry name" value="PrpF-like"/>
</dbReference>
<keyword evidence="2 3" id="KW-0413">Isomerase</keyword>
<evidence type="ECO:0000313" key="3">
    <source>
        <dbReference type="EMBL" id="SLN70977.1"/>
    </source>
</evidence>
<name>A0A1X7A592_9RHOB</name>
<dbReference type="PANTHER" id="PTHR43709:SF3">
    <property type="entry name" value="ISOMERASE YBHH-RELATED"/>
    <property type="match status" value="1"/>
</dbReference>
<dbReference type="SUPFAM" id="SSF54506">
    <property type="entry name" value="Diaminopimelate epimerase-like"/>
    <property type="match status" value="2"/>
</dbReference>
<comment type="similarity">
    <text evidence="1">Belongs to the PrpF family.</text>
</comment>
<accession>A0A1X7A592</accession>
<dbReference type="Proteomes" id="UP000193570">
    <property type="component" value="Unassembled WGS sequence"/>
</dbReference>
<dbReference type="OrthoDB" id="9779763at2"/>
<keyword evidence="4" id="KW-1185">Reference proteome</keyword>
<evidence type="ECO:0000256" key="2">
    <source>
        <dbReference type="ARBA" id="ARBA00023235"/>
    </source>
</evidence>
<dbReference type="RefSeq" id="WP_085793539.1">
    <property type="nucleotide sequence ID" value="NZ_FWFK01000008.1"/>
</dbReference>
<dbReference type="InterPro" id="IPR047687">
    <property type="entry name" value="OMA_tautomer-like"/>
</dbReference>
<dbReference type="GO" id="GO:0016853">
    <property type="term" value="F:isomerase activity"/>
    <property type="evidence" value="ECO:0007669"/>
    <property type="project" value="UniProtKB-KW"/>
</dbReference>
<dbReference type="NCBIfam" id="NF033377">
    <property type="entry name" value="OMA_tautomer"/>
    <property type="match status" value="1"/>
</dbReference>